<dbReference type="InterPro" id="IPR009467">
    <property type="entry name" value="Glycolipid-bd_prot_put"/>
</dbReference>
<comment type="caution">
    <text evidence="1">The sequence shown here is derived from an EMBL/GenBank/DDBJ whole genome shotgun (WGS) entry which is preliminary data.</text>
</comment>
<reference evidence="2" key="1">
    <citation type="submission" date="2018-12" db="EMBL/GenBank/DDBJ databases">
        <title>Tengunoibacter tsumagoiensis gen. nov., sp. nov., Dictyobacter kobayashii sp. nov., D. alpinus sp. nov., and D. joshuensis sp. nov. and description of Dictyobacteraceae fam. nov. within the order Ktedonobacterales isolated from Tengu-no-mugimeshi.</title>
        <authorList>
            <person name="Wang C.M."/>
            <person name="Zheng Y."/>
            <person name="Sakai Y."/>
            <person name="Toyoda A."/>
            <person name="Minakuchi Y."/>
            <person name="Abe K."/>
            <person name="Yokota A."/>
            <person name="Yabe S."/>
        </authorList>
    </citation>
    <scope>NUCLEOTIDE SEQUENCE [LARGE SCALE GENOMIC DNA]</scope>
    <source>
        <strain evidence="2">S-27</strain>
    </source>
</reference>
<evidence type="ECO:0000313" key="1">
    <source>
        <dbReference type="EMBL" id="GCE05797.1"/>
    </source>
</evidence>
<sequence>MDLLVAYISVPDLSICPAQQRYTCLSRSTGGGTYRYEGLESNFTADLPVDSRGLVIDYPALWQRTGQQ</sequence>
<evidence type="ECO:0000313" key="2">
    <source>
        <dbReference type="Proteomes" id="UP000287224"/>
    </source>
</evidence>
<protein>
    <submittedName>
        <fullName evidence="1">Uncharacterized protein</fullName>
    </submittedName>
</protein>
<keyword evidence="2" id="KW-1185">Reference proteome</keyword>
<dbReference type="EMBL" id="BIFQ01000001">
    <property type="protein sequence ID" value="GCE05797.1"/>
    <property type="molecule type" value="Genomic_DNA"/>
</dbReference>
<organism evidence="1 2">
    <name type="scientific">Dictyobacter aurantiacus</name>
    <dbReference type="NCBI Taxonomy" id="1936993"/>
    <lineage>
        <taxon>Bacteria</taxon>
        <taxon>Bacillati</taxon>
        <taxon>Chloroflexota</taxon>
        <taxon>Ktedonobacteria</taxon>
        <taxon>Ktedonobacterales</taxon>
        <taxon>Dictyobacteraceae</taxon>
        <taxon>Dictyobacter</taxon>
    </lineage>
</organism>
<name>A0A401ZFZ9_9CHLR</name>
<dbReference type="AlphaFoldDB" id="A0A401ZFZ9"/>
<accession>A0A401ZFZ9</accession>
<dbReference type="SUPFAM" id="SSF159275">
    <property type="entry name" value="PA1994-like"/>
    <property type="match status" value="1"/>
</dbReference>
<dbReference type="Proteomes" id="UP000287224">
    <property type="component" value="Unassembled WGS sequence"/>
</dbReference>
<proteinExistence type="predicted"/>
<dbReference type="Pfam" id="PF06475">
    <property type="entry name" value="Glycolipid_bind"/>
    <property type="match status" value="1"/>
</dbReference>
<gene>
    <name evidence="1" type="ORF">KDAU_31260</name>
</gene>